<sequence length="260" mass="27755">MKRVAIIGCGAIGGVIARSIDRGDVDAELVSLMDTQPEACTKLRESFTRQKPSVATSIEEVLSLRPDIVVEAASQEAVGQYAERVLEFSDLVVLSVGALLDAEVYQKIVEVTARTGKRIYIPSGAIGGLDVLRAYARAGVSRLRLTTRKPARALGATVTTPTVVFRGKASQAVKAYPKSLNVAATISLAAGVEAEVELIADPNTDRNIHEIEAESPAGRLRIVLENVPSPENPRTSYLAALSAVTLLQELCSPKRALAFY</sequence>
<feature type="binding site" evidence="6">
    <location>
        <position position="125"/>
    </location>
    <ligand>
        <name>NAD(+)</name>
        <dbReference type="ChEBI" id="CHEBI:57540"/>
    </ligand>
</feature>
<dbReference type="Pfam" id="PF01958">
    <property type="entry name" value="Asp_DH_C"/>
    <property type="match status" value="1"/>
</dbReference>
<dbReference type="GO" id="GO:0050661">
    <property type="term" value="F:NADP binding"/>
    <property type="evidence" value="ECO:0007669"/>
    <property type="project" value="UniProtKB-UniRule"/>
</dbReference>
<dbReference type="GO" id="GO:0033735">
    <property type="term" value="F:aspartate dehydrogenase [NAD(P)+] activity"/>
    <property type="evidence" value="ECO:0007669"/>
    <property type="project" value="UniProtKB-EC"/>
</dbReference>
<evidence type="ECO:0000256" key="3">
    <source>
        <dbReference type="ARBA" id="ARBA00022857"/>
    </source>
</evidence>
<keyword evidence="5 6" id="KW-0520">NAD</keyword>
<comment type="function">
    <text evidence="6">Specifically catalyzes the NAD or NADP-dependent dehydrogenation of L-aspartate to iminoaspartate.</text>
</comment>
<dbReference type="PANTHER" id="PTHR31873">
    <property type="entry name" value="L-ASPARTATE DEHYDROGENASE-RELATED"/>
    <property type="match status" value="1"/>
</dbReference>
<dbReference type="GO" id="GO:0051287">
    <property type="term" value="F:NAD binding"/>
    <property type="evidence" value="ECO:0007669"/>
    <property type="project" value="UniProtKB-UniRule"/>
</dbReference>
<dbReference type="InParanoid" id="A0A7L9FGF2"/>
<dbReference type="UniPathway" id="UPA00253">
    <property type="reaction ID" value="UER00456"/>
</dbReference>
<proteinExistence type="inferred from homology"/>
<dbReference type="NCBIfam" id="NF009829">
    <property type="entry name" value="PRK13303.1-4"/>
    <property type="match status" value="1"/>
</dbReference>
<evidence type="ECO:0000256" key="5">
    <source>
        <dbReference type="ARBA" id="ARBA00023027"/>
    </source>
</evidence>
<evidence type="ECO:0000313" key="10">
    <source>
        <dbReference type="Proteomes" id="UP000594121"/>
    </source>
</evidence>
<dbReference type="SUPFAM" id="SSF55347">
    <property type="entry name" value="Glyceraldehyde-3-phosphate dehydrogenase-like, C-terminal domain"/>
    <property type="match status" value="1"/>
</dbReference>
<dbReference type="GeneID" id="59149849"/>
<dbReference type="GO" id="GO:0009435">
    <property type="term" value="P:NAD+ biosynthetic process"/>
    <property type="evidence" value="ECO:0007669"/>
    <property type="project" value="UniProtKB-UniRule"/>
</dbReference>
<keyword evidence="10" id="KW-1185">Reference proteome</keyword>
<dbReference type="Gene3D" id="3.30.360.10">
    <property type="entry name" value="Dihydrodipicolinate Reductase, domain 2"/>
    <property type="match status" value="1"/>
</dbReference>
<dbReference type="SUPFAM" id="SSF51735">
    <property type="entry name" value="NAD(P)-binding Rossmann-fold domains"/>
    <property type="match status" value="1"/>
</dbReference>
<protein>
    <recommendedName>
        <fullName evidence="6">L-aspartate dehydrogenase</fullName>
        <ecNumber evidence="6">1.4.1.21</ecNumber>
    </recommendedName>
</protein>
<dbReference type="KEGG" id="thel:IG193_08095"/>
<dbReference type="PIRSF" id="PIRSF005227">
    <property type="entry name" value="Asp_dh_NAD_syn"/>
    <property type="match status" value="1"/>
</dbReference>
<dbReference type="GO" id="GO:0016639">
    <property type="term" value="F:oxidoreductase activity, acting on the CH-NH2 group of donors, NAD or NADP as acceptor"/>
    <property type="evidence" value="ECO:0007669"/>
    <property type="project" value="UniProtKB-UniRule"/>
</dbReference>
<dbReference type="InterPro" id="IPR020626">
    <property type="entry name" value="Asp_DH_prok"/>
</dbReference>
<dbReference type="Pfam" id="PF03447">
    <property type="entry name" value="NAD_binding_3"/>
    <property type="match status" value="1"/>
</dbReference>
<evidence type="ECO:0000256" key="4">
    <source>
        <dbReference type="ARBA" id="ARBA00023002"/>
    </source>
</evidence>
<comment type="miscellaneous">
    <text evidence="6">The iminoaspartate product is unstable in aqueous solution and can decompose to oxaloacetate and ammonia.</text>
</comment>
<keyword evidence="4 6" id="KW-0560">Oxidoreductase</keyword>
<dbReference type="AlphaFoldDB" id="A0A7L9FGF2"/>
<comment type="similarity">
    <text evidence="1 6">Belongs to the L-aspartate dehydrogenase family.</text>
</comment>
<dbReference type="InterPro" id="IPR011182">
    <property type="entry name" value="L-Asp_DH"/>
</dbReference>
<comment type="pathway">
    <text evidence="6">Cofactor biosynthesis; NAD(+) biosynthesis; iminoaspartate from L-aspartate (dehydrogenase route): step 1/1.</text>
</comment>
<organism evidence="9 10">
    <name type="scientific">Infirmifilum lucidum</name>
    <dbReference type="NCBI Taxonomy" id="2776706"/>
    <lineage>
        <taxon>Archaea</taxon>
        <taxon>Thermoproteota</taxon>
        <taxon>Thermoprotei</taxon>
        <taxon>Thermofilales</taxon>
        <taxon>Thermofilaceae</taxon>
        <taxon>Infirmifilum</taxon>
    </lineage>
</organism>
<dbReference type="InterPro" id="IPR022487">
    <property type="entry name" value="Asp_DH_arc"/>
</dbReference>
<dbReference type="EC" id="1.4.1.21" evidence="6"/>
<dbReference type="Gene3D" id="3.40.50.720">
    <property type="entry name" value="NAD(P)-binding Rossmann-like Domain"/>
    <property type="match status" value="1"/>
</dbReference>
<dbReference type="NCBIfam" id="TIGR03855">
    <property type="entry name" value="NAD_NadX"/>
    <property type="match status" value="1"/>
</dbReference>
<evidence type="ECO:0000256" key="2">
    <source>
        <dbReference type="ARBA" id="ARBA00022642"/>
    </source>
</evidence>
<accession>A0A7L9FGF2</accession>
<dbReference type="HAMAP" id="MF_01265">
    <property type="entry name" value="NadX"/>
    <property type="match status" value="1"/>
</dbReference>
<feature type="domain" description="Aspartate dehydrogenase" evidence="7">
    <location>
        <begin position="159"/>
        <end position="244"/>
    </location>
</feature>
<evidence type="ECO:0000259" key="8">
    <source>
        <dbReference type="Pfam" id="PF03447"/>
    </source>
</evidence>
<comment type="catalytic activity">
    <reaction evidence="6">
        <text>L-aspartate + NAD(+) + H2O = oxaloacetate + NH4(+) + NADH + H(+)</text>
        <dbReference type="Rhea" id="RHEA:11788"/>
        <dbReference type="ChEBI" id="CHEBI:15377"/>
        <dbReference type="ChEBI" id="CHEBI:15378"/>
        <dbReference type="ChEBI" id="CHEBI:16452"/>
        <dbReference type="ChEBI" id="CHEBI:28938"/>
        <dbReference type="ChEBI" id="CHEBI:29991"/>
        <dbReference type="ChEBI" id="CHEBI:57540"/>
        <dbReference type="ChEBI" id="CHEBI:57945"/>
        <dbReference type="EC" id="1.4.1.21"/>
    </reaction>
</comment>
<comment type="catalytic activity">
    <reaction evidence="6">
        <text>L-aspartate + NADP(+) + H2O = oxaloacetate + NH4(+) + NADPH + H(+)</text>
        <dbReference type="Rhea" id="RHEA:11784"/>
        <dbReference type="ChEBI" id="CHEBI:15377"/>
        <dbReference type="ChEBI" id="CHEBI:15378"/>
        <dbReference type="ChEBI" id="CHEBI:16452"/>
        <dbReference type="ChEBI" id="CHEBI:28938"/>
        <dbReference type="ChEBI" id="CHEBI:29991"/>
        <dbReference type="ChEBI" id="CHEBI:57783"/>
        <dbReference type="ChEBI" id="CHEBI:58349"/>
        <dbReference type="EC" id="1.4.1.21"/>
    </reaction>
</comment>
<evidence type="ECO:0000256" key="1">
    <source>
        <dbReference type="ARBA" id="ARBA00008331"/>
    </source>
</evidence>
<feature type="active site" evidence="6">
    <location>
        <position position="209"/>
    </location>
</feature>
<dbReference type="InterPro" id="IPR002811">
    <property type="entry name" value="Asp_DH"/>
</dbReference>
<dbReference type="InterPro" id="IPR005106">
    <property type="entry name" value="Asp/hSer_DH_NAD-bd"/>
</dbReference>
<gene>
    <name evidence="6 9" type="primary">nadX</name>
    <name evidence="9" type="ORF">IG193_08095</name>
</gene>
<name>A0A7L9FGF2_9CREN</name>
<evidence type="ECO:0000256" key="6">
    <source>
        <dbReference type="HAMAP-Rule" id="MF_01265"/>
    </source>
</evidence>
<keyword evidence="2 6" id="KW-0662">Pyridine nucleotide biosynthesis</keyword>
<feature type="binding site" evidence="6">
    <location>
        <position position="181"/>
    </location>
    <ligand>
        <name>NAD(+)</name>
        <dbReference type="ChEBI" id="CHEBI:57540"/>
    </ligand>
</feature>
<dbReference type="InterPro" id="IPR036291">
    <property type="entry name" value="NAD(P)-bd_dom_sf"/>
</dbReference>
<reference evidence="9 10" key="1">
    <citation type="submission" date="2020-10" db="EMBL/GenBank/DDBJ databases">
        <title>Thermofilum lucidum 3507LT sp. nov. a novel member of Thermofilaceae family isolated from Chile hot spring, and proposal of description order Thermofilales.</title>
        <authorList>
            <person name="Zayulina K.S."/>
            <person name="Elcheninov A.G."/>
            <person name="Toshchakov S.V."/>
            <person name="Kublanov I.V."/>
        </authorList>
    </citation>
    <scope>NUCLEOTIDE SEQUENCE [LARGE SCALE GENOMIC DNA]</scope>
    <source>
        <strain evidence="9 10">3507LT</strain>
    </source>
</reference>
<dbReference type="PANTHER" id="PTHR31873:SF6">
    <property type="entry name" value="ASPARTATE DEHYDROGENASE DOMAIN-CONTAINING PROTEIN"/>
    <property type="match status" value="1"/>
</dbReference>
<keyword evidence="3 6" id="KW-0521">NADP</keyword>
<dbReference type="RefSeq" id="WP_192818673.1">
    <property type="nucleotide sequence ID" value="NZ_CP062310.1"/>
</dbReference>
<evidence type="ECO:0000313" key="9">
    <source>
        <dbReference type="EMBL" id="QOJ78701.1"/>
    </source>
</evidence>
<feature type="domain" description="Aspartate/homoserine dehydrogenase NAD-binding" evidence="8">
    <location>
        <begin position="8"/>
        <end position="122"/>
    </location>
</feature>
<dbReference type="Proteomes" id="UP000594121">
    <property type="component" value="Chromosome"/>
</dbReference>
<evidence type="ECO:0000259" key="7">
    <source>
        <dbReference type="Pfam" id="PF01958"/>
    </source>
</evidence>
<dbReference type="EMBL" id="CP062310">
    <property type="protein sequence ID" value="QOJ78701.1"/>
    <property type="molecule type" value="Genomic_DNA"/>
</dbReference>